<dbReference type="EMBL" id="FIZX01000001">
    <property type="protein sequence ID" value="CZF79470.1"/>
    <property type="molecule type" value="Genomic_DNA"/>
</dbReference>
<comment type="subunit">
    <text evidence="3">Homodimer.</text>
</comment>
<dbReference type="SUPFAM" id="SSF56752">
    <property type="entry name" value="D-aminoacid aminotransferase-like PLP-dependent enzymes"/>
    <property type="match status" value="1"/>
</dbReference>
<evidence type="ECO:0000256" key="3">
    <source>
        <dbReference type="ARBA" id="ARBA00011738"/>
    </source>
</evidence>
<gene>
    <name evidence="13" type="primary">pabC</name>
    <name evidence="13" type="ORF">GCE9029_01477</name>
</gene>
<evidence type="ECO:0000256" key="8">
    <source>
        <dbReference type="ARBA" id="ARBA00035676"/>
    </source>
</evidence>
<proteinExistence type="inferred from homology"/>
<evidence type="ECO:0000256" key="12">
    <source>
        <dbReference type="NCBIfam" id="TIGR03461"/>
    </source>
</evidence>
<dbReference type="GO" id="GO:0008153">
    <property type="term" value="P:4-aminobenzoate biosynthetic process"/>
    <property type="evidence" value="ECO:0007669"/>
    <property type="project" value="UniProtKB-UniRule"/>
</dbReference>
<dbReference type="InterPro" id="IPR001544">
    <property type="entry name" value="Aminotrans_IV"/>
</dbReference>
<comment type="cofactor">
    <cofactor evidence="1">
        <name>pyridoxal 5'-phosphate</name>
        <dbReference type="ChEBI" id="CHEBI:597326"/>
    </cofactor>
</comment>
<dbReference type="PANTHER" id="PTHR42743:SF2">
    <property type="entry name" value="AMINODEOXYCHORISMATE LYASE"/>
    <property type="match status" value="1"/>
</dbReference>
<evidence type="ECO:0000313" key="13">
    <source>
        <dbReference type="EMBL" id="CZF79470.1"/>
    </source>
</evidence>
<dbReference type="InterPro" id="IPR036038">
    <property type="entry name" value="Aminotransferase-like"/>
</dbReference>
<evidence type="ECO:0000256" key="9">
    <source>
        <dbReference type="ARBA" id="ARBA00049529"/>
    </source>
</evidence>
<dbReference type="Proteomes" id="UP000071641">
    <property type="component" value="Unassembled WGS sequence"/>
</dbReference>
<comment type="similarity">
    <text evidence="2">Belongs to the class-IV pyridoxal-phosphate-dependent aminotransferase family.</text>
</comment>
<keyword evidence="14" id="KW-1185">Reference proteome</keyword>
<reference evidence="14" key="1">
    <citation type="submission" date="2016-02" db="EMBL/GenBank/DDBJ databases">
        <authorList>
            <person name="Rodrigo-Torres Lidia"/>
            <person name="Arahal R.David."/>
        </authorList>
    </citation>
    <scope>NUCLEOTIDE SEQUENCE [LARGE SCALE GENOMIC DNA]</scope>
    <source>
        <strain evidence="14">CECT 9029</strain>
    </source>
</reference>
<comment type="function">
    <text evidence="10">Involved in the biosynthesis of p-aminobenzoate (PABA), a precursor of tetrahydrofolate. Converts 4-amino-4-deoxychorismate into 4-aminobenzoate (PABA) and pyruvate.</text>
</comment>
<evidence type="ECO:0000256" key="5">
    <source>
        <dbReference type="ARBA" id="ARBA00022909"/>
    </source>
</evidence>
<dbReference type="GO" id="GO:0046656">
    <property type="term" value="P:folic acid biosynthetic process"/>
    <property type="evidence" value="ECO:0007669"/>
    <property type="project" value="UniProtKB-KW"/>
</dbReference>
<dbReference type="NCBIfam" id="NF004761">
    <property type="entry name" value="PRK06092.1"/>
    <property type="match status" value="1"/>
</dbReference>
<dbReference type="NCBIfam" id="TIGR03461">
    <property type="entry name" value="pabC_Proteo"/>
    <property type="match status" value="1"/>
</dbReference>
<dbReference type="CDD" id="cd01559">
    <property type="entry name" value="ADCL_like"/>
    <property type="match status" value="1"/>
</dbReference>
<dbReference type="GO" id="GO:0030170">
    <property type="term" value="F:pyridoxal phosphate binding"/>
    <property type="evidence" value="ECO:0007669"/>
    <property type="project" value="InterPro"/>
</dbReference>
<protein>
    <recommendedName>
        <fullName evidence="11 12">Aminodeoxychorismate lyase</fullName>
        <ecNumber evidence="8 12">4.1.3.38</ecNumber>
    </recommendedName>
</protein>
<keyword evidence="5" id="KW-0289">Folate biosynthesis</keyword>
<dbReference type="Pfam" id="PF01063">
    <property type="entry name" value="Aminotran_4"/>
    <property type="match status" value="1"/>
</dbReference>
<dbReference type="InterPro" id="IPR050571">
    <property type="entry name" value="Class-IV_PLP-Dep_Aminotrnsfr"/>
</dbReference>
<evidence type="ECO:0000256" key="6">
    <source>
        <dbReference type="ARBA" id="ARBA00023239"/>
    </source>
</evidence>
<dbReference type="GO" id="GO:0008696">
    <property type="term" value="F:4-amino-4-deoxychorismate lyase activity"/>
    <property type="evidence" value="ECO:0007669"/>
    <property type="project" value="UniProtKB-UniRule"/>
</dbReference>
<dbReference type="AlphaFoldDB" id="A0A128EZ99"/>
<dbReference type="Gene3D" id="3.30.470.10">
    <property type="match status" value="1"/>
</dbReference>
<name>A0A128EZ99_9GAMM</name>
<accession>A0A128EZ99</accession>
<evidence type="ECO:0000256" key="11">
    <source>
        <dbReference type="ARBA" id="ARBA00069174"/>
    </source>
</evidence>
<evidence type="ECO:0000256" key="4">
    <source>
        <dbReference type="ARBA" id="ARBA00022898"/>
    </source>
</evidence>
<dbReference type="InterPro" id="IPR017824">
    <property type="entry name" value="Aminodeoxychorismate_lyase_IV"/>
</dbReference>
<dbReference type="FunFam" id="3.20.10.10:FF:000002">
    <property type="entry name" value="D-alanine aminotransferase"/>
    <property type="match status" value="1"/>
</dbReference>
<comment type="pathway">
    <text evidence="7">Cofactor biosynthesis; tetrahydrofolate biosynthesis; 4-aminobenzoate from chorismate: step 2/2.</text>
</comment>
<evidence type="ECO:0000313" key="14">
    <source>
        <dbReference type="Proteomes" id="UP000071641"/>
    </source>
</evidence>
<evidence type="ECO:0000256" key="2">
    <source>
        <dbReference type="ARBA" id="ARBA00009320"/>
    </source>
</evidence>
<dbReference type="InterPro" id="IPR043132">
    <property type="entry name" value="BCAT-like_C"/>
</dbReference>
<keyword evidence="4" id="KW-0663">Pyridoxal phosphate</keyword>
<dbReference type="InterPro" id="IPR043131">
    <property type="entry name" value="BCAT-like_N"/>
</dbReference>
<dbReference type="EC" id="4.1.3.38" evidence="8 12"/>
<evidence type="ECO:0000256" key="1">
    <source>
        <dbReference type="ARBA" id="ARBA00001933"/>
    </source>
</evidence>
<dbReference type="Gene3D" id="3.20.10.10">
    <property type="entry name" value="D-amino Acid Aminotransferase, subunit A, domain 2"/>
    <property type="match status" value="1"/>
</dbReference>
<keyword evidence="6 13" id="KW-0456">Lyase</keyword>
<sequence>MIECNGSGLVTEPFFIVQGIRMILINGQQVDTVAFSDRAFQYGDGVFTTVLVKNGQACDWGRHKTRLEQNVSALHIEGVDWLSLYQWVDTVADSLKGTERAILKVIVSRGSGGRGYSAAGCNKPTVTVSSHPFPTQYLSWRETGISLSLLEQRIGQSPLAGLKHLNRLEQVMLKREVENCGTEDGVACDMNGHVIETSASNIFWRIDQTLNTPLLTTSGVAGTMRAQVISVAQALGYAIREVLETPDSLIDADEIFITNAVMGVVPVHCLEGKNYRDFDASSAIALRLDV</sequence>
<evidence type="ECO:0000256" key="7">
    <source>
        <dbReference type="ARBA" id="ARBA00035633"/>
    </source>
</evidence>
<comment type="catalytic activity">
    <reaction evidence="9">
        <text>4-amino-4-deoxychorismate = 4-aminobenzoate + pyruvate + H(+)</text>
        <dbReference type="Rhea" id="RHEA:16201"/>
        <dbReference type="ChEBI" id="CHEBI:15361"/>
        <dbReference type="ChEBI" id="CHEBI:15378"/>
        <dbReference type="ChEBI" id="CHEBI:17836"/>
        <dbReference type="ChEBI" id="CHEBI:58406"/>
        <dbReference type="EC" id="4.1.3.38"/>
    </reaction>
</comment>
<dbReference type="GO" id="GO:0005829">
    <property type="term" value="C:cytosol"/>
    <property type="evidence" value="ECO:0007669"/>
    <property type="project" value="TreeGrafter"/>
</dbReference>
<organism evidence="13 14">
    <name type="scientific">Grimontia celer</name>
    <dbReference type="NCBI Taxonomy" id="1796497"/>
    <lineage>
        <taxon>Bacteria</taxon>
        <taxon>Pseudomonadati</taxon>
        <taxon>Pseudomonadota</taxon>
        <taxon>Gammaproteobacteria</taxon>
        <taxon>Vibrionales</taxon>
        <taxon>Vibrionaceae</taxon>
        <taxon>Grimontia</taxon>
    </lineage>
</organism>
<dbReference type="STRING" id="1796497.GCE9029_01477"/>
<dbReference type="PANTHER" id="PTHR42743">
    <property type="entry name" value="AMINO-ACID AMINOTRANSFERASE"/>
    <property type="match status" value="1"/>
</dbReference>
<evidence type="ECO:0000256" key="10">
    <source>
        <dbReference type="ARBA" id="ARBA00054027"/>
    </source>
</evidence>